<dbReference type="Pfam" id="PF00171">
    <property type="entry name" value="Aldedh"/>
    <property type="match status" value="1"/>
</dbReference>
<evidence type="ECO:0000313" key="4">
    <source>
        <dbReference type="EMBL" id="MCC6069917.1"/>
    </source>
</evidence>
<feature type="domain" description="Aldehyde dehydrogenase" evidence="3">
    <location>
        <begin position="26"/>
        <end position="457"/>
    </location>
</feature>
<accession>A0ABS8IMW1</accession>
<evidence type="ECO:0000259" key="3">
    <source>
        <dbReference type="Pfam" id="PF00171"/>
    </source>
</evidence>
<keyword evidence="5" id="KW-1185">Reference proteome</keyword>
<evidence type="ECO:0000313" key="5">
    <source>
        <dbReference type="Proteomes" id="UP001198701"/>
    </source>
</evidence>
<keyword evidence="2" id="KW-0560">Oxidoreductase</keyword>
<dbReference type="InterPro" id="IPR015590">
    <property type="entry name" value="Aldehyde_DH_dom"/>
</dbReference>
<dbReference type="Proteomes" id="UP001198701">
    <property type="component" value="Unassembled WGS sequence"/>
</dbReference>
<proteinExistence type="inferred from homology"/>
<dbReference type="InterPro" id="IPR016163">
    <property type="entry name" value="Ald_DH_C"/>
</dbReference>
<dbReference type="EMBL" id="JAJHPV010000004">
    <property type="protein sequence ID" value="MCC6069917.1"/>
    <property type="molecule type" value="Genomic_DNA"/>
</dbReference>
<evidence type="ECO:0000256" key="2">
    <source>
        <dbReference type="ARBA" id="ARBA00023002"/>
    </source>
</evidence>
<comment type="caution">
    <text evidence="4">The sequence shown here is derived from an EMBL/GenBank/DDBJ whole genome shotgun (WGS) entry which is preliminary data.</text>
</comment>
<protein>
    <submittedName>
        <fullName evidence="4">Aldehyde dehydrogenase family protein</fullName>
    </submittedName>
</protein>
<gene>
    <name evidence="4" type="ORF">LMJ30_02945</name>
</gene>
<evidence type="ECO:0000256" key="1">
    <source>
        <dbReference type="ARBA" id="ARBA00009986"/>
    </source>
</evidence>
<reference evidence="4 5" key="1">
    <citation type="submission" date="2021-11" db="EMBL/GenBank/DDBJ databases">
        <authorList>
            <person name="Huq M.A."/>
        </authorList>
    </citation>
    <scope>NUCLEOTIDE SEQUENCE [LARGE SCALE GENOMIC DNA]</scope>
    <source>
        <strain evidence="4 5">MAHUQ-52</strain>
    </source>
</reference>
<dbReference type="InterPro" id="IPR016162">
    <property type="entry name" value="Ald_DH_N"/>
</dbReference>
<sequence length="467" mass="48253">MEARAIDNAGRRLRALNLVGGQWQGASGAREGDSINPANGREIGSFAAGGAADARQAIDAARRAFDAGGLSRDPAQRAALLLRWADRLEGRADLAQLLTLENGKVLAQSRQEIAAAVACVRHCAGQLQHGVPPAAQPVGVVAIIVPWHAPVASLAAWLAPALAAGCAAVVKPARQVAQVSAAVIAELAAVEGLPAGAVNLVSETGQEAARELVASRQVDVLCFTGSQETGRKMTVAAAPSAKKLLFDLTRKSCSLVFADTDVQAVAAQLAAAAVVASGQHSSAPRRILVHASCFDEAKAALRRALEQVVVGAGDRAGCGMGPLIDAPALVAVGVRTEQALARCDEVVLHGRRAGGELADGYFLSPTLVAQRDCSDPSSPDEIYGPFVSLGRFEADAEALDCANEMPMARSVSVWTGDPARAQRLARALRSGGVLINRHDWLAPGGSMGRQGRQPFGGLADFFATPGH</sequence>
<dbReference type="Gene3D" id="3.40.309.10">
    <property type="entry name" value="Aldehyde Dehydrogenase, Chain A, domain 2"/>
    <property type="match status" value="1"/>
</dbReference>
<dbReference type="InterPro" id="IPR016161">
    <property type="entry name" value="Ald_DH/histidinol_DH"/>
</dbReference>
<dbReference type="PANTHER" id="PTHR43353:SF5">
    <property type="entry name" value="SUCCINATE-SEMIALDEHYDE DEHYDROGENASE, MITOCHONDRIAL"/>
    <property type="match status" value="1"/>
</dbReference>
<dbReference type="SUPFAM" id="SSF53720">
    <property type="entry name" value="ALDH-like"/>
    <property type="match status" value="1"/>
</dbReference>
<dbReference type="PANTHER" id="PTHR43353">
    <property type="entry name" value="SUCCINATE-SEMIALDEHYDE DEHYDROGENASE, MITOCHONDRIAL"/>
    <property type="match status" value="1"/>
</dbReference>
<organism evidence="4 5">
    <name type="scientific">Massilia agrisoli</name>
    <dbReference type="NCBI Taxonomy" id="2892444"/>
    <lineage>
        <taxon>Bacteria</taxon>
        <taxon>Pseudomonadati</taxon>
        <taxon>Pseudomonadota</taxon>
        <taxon>Betaproteobacteria</taxon>
        <taxon>Burkholderiales</taxon>
        <taxon>Oxalobacteraceae</taxon>
        <taxon>Telluria group</taxon>
        <taxon>Massilia</taxon>
    </lineage>
</organism>
<dbReference type="RefSeq" id="WP_229430844.1">
    <property type="nucleotide sequence ID" value="NZ_JAJHPV010000004.1"/>
</dbReference>
<name>A0ABS8IMW1_9BURK</name>
<dbReference type="InterPro" id="IPR050740">
    <property type="entry name" value="Aldehyde_DH_Superfamily"/>
</dbReference>
<dbReference type="Gene3D" id="3.40.605.10">
    <property type="entry name" value="Aldehyde Dehydrogenase, Chain A, domain 1"/>
    <property type="match status" value="1"/>
</dbReference>
<comment type="similarity">
    <text evidence="1">Belongs to the aldehyde dehydrogenase family.</text>
</comment>